<dbReference type="Proteomes" id="UP000567293">
    <property type="component" value="Unassembled WGS sequence"/>
</dbReference>
<keyword evidence="3" id="KW-1185">Reference proteome</keyword>
<evidence type="ECO:0000259" key="1">
    <source>
        <dbReference type="Pfam" id="PF12867"/>
    </source>
</evidence>
<feature type="domain" description="DinB-like" evidence="1">
    <location>
        <begin position="11"/>
        <end position="145"/>
    </location>
</feature>
<dbReference type="Pfam" id="PF12867">
    <property type="entry name" value="DinB_2"/>
    <property type="match status" value="1"/>
</dbReference>
<dbReference type="InterPro" id="IPR034660">
    <property type="entry name" value="DinB/YfiT-like"/>
</dbReference>
<gene>
    <name evidence="2" type="ORF">HRJ53_16160</name>
</gene>
<dbReference type="EMBL" id="JACDQQ010001551">
    <property type="protein sequence ID" value="MBA0086515.1"/>
    <property type="molecule type" value="Genomic_DNA"/>
</dbReference>
<accession>A0A7V8NSN9</accession>
<dbReference type="AlphaFoldDB" id="A0A7V8NSN9"/>
<evidence type="ECO:0000313" key="3">
    <source>
        <dbReference type="Proteomes" id="UP000567293"/>
    </source>
</evidence>
<evidence type="ECO:0000313" key="2">
    <source>
        <dbReference type="EMBL" id="MBA0086515.1"/>
    </source>
</evidence>
<comment type="caution">
    <text evidence="2">The sequence shown here is derived from an EMBL/GenBank/DDBJ whole genome shotgun (WGS) entry which is preliminary data.</text>
</comment>
<dbReference type="SUPFAM" id="SSF109854">
    <property type="entry name" value="DinB/YfiT-like putative metalloenzymes"/>
    <property type="match status" value="1"/>
</dbReference>
<proteinExistence type="predicted"/>
<sequence length="174" mass="19437">MTIGQSLLPEFDQEMQNTRKVLERCPEEKWNWKPHDKSGTLGWLAGHVATMVDWLPTTIKTEELDYAPVGGPSYTPPKIDNRQQLLAEFDRNVTAGRAALASVSDAEMMKNWRLLAGGQEIFSLPRAVCIRGMVLNHHIHHRAQLTVYLRLLNVAVPGLYGPSADEIQPKAAAN</sequence>
<dbReference type="Gene3D" id="1.20.120.450">
    <property type="entry name" value="dinb family like domain"/>
    <property type="match status" value="1"/>
</dbReference>
<organism evidence="2 3">
    <name type="scientific">Candidatus Acidiferrum panamense</name>
    <dbReference type="NCBI Taxonomy" id="2741543"/>
    <lineage>
        <taxon>Bacteria</taxon>
        <taxon>Pseudomonadati</taxon>
        <taxon>Acidobacteriota</taxon>
        <taxon>Terriglobia</taxon>
        <taxon>Candidatus Acidiferrales</taxon>
        <taxon>Candidatus Acidiferrum</taxon>
    </lineage>
</organism>
<dbReference type="InterPro" id="IPR024775">
    <property type="entry name" value="DinB-like"/>
</dbReference>
<reference evidence="2" key="1">
    <citation type="submission" date="2020-06" db="EMBL/GenBank/DDBJ databases">
        <title>Legume-microbial interactions unlock mineral nutrients during tropical forest succession.</title>
        <authorList>
            <person name="Epihov D.Z."/>
        </authorList>
    </citation>
    <scope>NUCLEOTIDE SEQUENCE [LARGE SCALE GENOMIC DNA]</scope>
    <source>
        <strain evidence="2">Pan2503</strain>
    </source>
</reference>
<protein>
    <submittedName>
        <fullName evidence="2">DinB family protein</fullName>
    </submittedName>
</protein>
<name>A0A7V8NSN9_9BACT</name>